<keyword evidence="10" id="KW-1185">Reference proteome</keyword>
<organism evidence="9 10">
    <name type="scientific">Sinosporangium siamense</name>
    <dbReference type="NCBI Taxonomy" id="1367973"/>
    <lineage>
        <taxon>Bacteria</taxon>
        <taxon>Bacillati</taxon>
        <taxon>Actinomycetota</taxon>
        <taxon>Actinomycetes</taxon>
        <taxon>Streptosporangiales</taxon>
        <taxon>Streptosporangiaceae</taxon>
        <taxon>Sinosporangium</taxon>
    </lineage>
</organism>
<dbReference type="Gene3D" id="3.30.379.10">
    <property type="entry name" value="Chitobiase/beta-hexosaminidase domain 2-like"/>
    <property type="match status" value="1"/>
</dbReference>
<reference evidence="9" key="1">
    <citation type="submission" date="2021-01" db="EMBL/GenBank/DDBJ databases">
        <title>Whole genome shotgun sequence of Sinosporangium siamense NBRC 109515.</title>
        <authorList>
            <person name="Komaki H."/>
            <person name="Tamura T."/>
        </authorList>
    </citation>
    <scope>NUCLEOTIDE SEQUENCE</scope>
    <source>
        <strain evidence="9">NBRC 109515</strain>
    </source>
</reference>
<dbReference type="PRINTS" id="PR00738">
    <property type="entry name" value="GLHYDRLASE20"/>
</dbReference>
<feature type="active site" description="Proton donor" evidence="6">
    <location>
        <position position="300"/>
    </location>
</feature>
<evidence type="ECO:0000259" key="7">
    <source>
        <dbReference type="Pfam" id="PF00728"/>
    </source>
</evidence>
<dbReference type="InterPro" id="IPR017853">
    <property type="entry name" value="GH"/>
</dbReference>
<dbReference type="Proteomes" id="UP000606172">
    <property type="component" value="Unassembled WGS sequence"/>
</dbReference>
<dbReference type="RefSeq" id="WP_204031655.1">
    <property type="nucleotide sequence ID" value="NZ_BOOW01000048.1"/>
</dbReference>
<comment type="caution">
    <text evidence="9">The sequence shown here is derived from an EMBL/GenBank/DDBJ whole genome shotgun (WGS) entry which is preliminary data.</text>
</comment>
<dbReference type="EC" id="3.2.1.52" evidence="3"/>
<dbReference type="AlphaFoldDB" id="A0A919VG24"/>
<dbReference type="InterPro" id="IPR025705">
    <property type="entry name" value="Beta_hexosaminidase_sua/sub"/>
</dbReference>
<dbReference type="Pfam" id="PF02838">
    <property type="entry name" value="Glyco_hydro_20b"/>
    <property type="match status" value="1"/>
</dbReference>
<dbReference type="GO" id="GO:0030203">
    <property type="term" value="P:glycosaminoglycan metabolic process"/>
    <property type="evidence" value="ECO:0007669"/>
    <property type="project" value="TreeGrafter"/>
</dbReference>
<dbReference type="Gene3D" id="3.20.20.80">
    <property type="entry name" value="Glycosidases"/>
    <property type="match status" value="1"/>
</dbReference>
<comment type="similarity">
    <text evidence="2">Belongs to the glycosyl hydrolase 20 family.</text>
</comment>
<evidence type="ECO:0000313" key="10">
    <source>
        <dbReference type="Proteomes" id="UP000606172"/>
    </source>
</evidence>
<proteinExistence type="inferred from homology"/>
<dbReference type="PANTHER" id="PTHR22600">
    <property type="entry name" value="BETA-HEXOSAMINIDASE"/>
    <property type="match status" value="1"/>
</dbReference>
<dbReference type="Pfam" id="PF00728">
    <property type="entry name" value="Glyco_hydro_20"/>
    <property type="match status" value="1"/>
</dbReference>
<dbReference type="InterPro" id="IPR015883">
    <property type="entry name" value="Glyco_hydro_20_cat"/>
</dbReference>
<dbReference type="InterPro" id="IPR015882">
    <property type="entry name" value="HEX_bac_N"/>
</dbReference>
<gene>
    <name evidence="9" type="ORF">Ssi02_68950</name>
</gene>
<evidence type="ECO:0000256" key="4">
    <source>
        <dbReference type="ARBA" id="ARBA00022801"/>
    </source>
</evidence>
<evidence type="ECO:0000256" key="3">
    <source>
        <dbReference type="ARBA" id="ARBA00012663"/>
    </source>
</evidence>
<evidence type="ECO:0000256" key="5">
    <source>
        <dbReference type="ARBA" id="ARBA00023295"/>
    </source>
</evidence>
<dbReference type="EMBL" id="BOOW01000048">
    <property type="protein sequence ID" value="GII96664.1"/>
    <property type="molecule type" value="Genomic_DNA"/>
</dbReference>
<keyword evidence="4" id="KW-0378">Hydrolase</keyword>
<dbReference type="SUPFAM" id="SSF55545">
    <property type="entry name" value="beta-N-acetylhexosaminidase-like domain"/>
    <property type="match status" value="1"/>
</dbReference>
<dbReference type="GO" id="GO:0005975">
    <property type="term" value="P:carbohydrate metabolic process"/>
    <property type="evidence" value="ECO:0007669"/>
    <property type="project" value="InterPro"/>
</dbReference>
<dbReference type="PIRSF" id="PIRSF001093">
    <property type="entry name" value="B-hxosamndse_ab_euk"/>
    <property type="match status" value="1"/>
</dbReference>
<name>A0A919VG24_9ACTN</name>
<evidence type="ECO:0000256" key="6">
    <source>
        <dbReference type="PIRSR" id="PIRSR625705-1"/>
    </source>
</evidence>
<feature type="domain" description="Beta-hexosaminidase bacterial type N-terminal" evidence="8">
    <location>
        <begin position="2"/>
        <end position="124"/>
    </location>
</feature>
<feature type="domain" description="Glycoside hydrolase family 20 catalytic" evidence="7">
    <location>
        <begin position="128"/>
        <end position="470"/>
    </location>
</feature>
<dbReference type="GO" id="GO:0016020">
    <property type="term" value="C:membrane"/>
    <property type="evidence" value="ECO:0007669"/>
    <property type="project" value="TreeGrafter"/>
</dbReference>
<evidence type="ECO:0000313" key="9">
    <source>
        <dbReference type="EMBL" id="GII96664.1"/>
    </source>
</evidence>
<keyword evidence="5" id="KW-0326">Glycosidase</keyword>
<evidence type="ECO:0000259" key="8">
    <source>
        <dbReference type="Pfam" id="PF02838"/>
    </source>
</evidence>
<evidence type="ECO:0000256" key="1">
    <source>
        <dbReference type="ARBA" id="ARBA00001231"/>
    </source>
</evidence>
<protein>
    <recommendedName>
        <fullName evidence="3">beta-N-acetylhexosaminidase</fullName>
        <ecNumber evidence="3">3.2.1.52</ecNumber>
    </recommendedName>
</protein>
<dbReference type="InterPro" id="IPR029018">
    <property type="entry name" value="Hex-like_dom2"/>
</dbReference>
<accession>A0A919VG24</accession>
<evidence type="ECO:0000256" key="2">
    <source>
        <dbReference type="ARBA" id="ARBA00006285"/>
    </source>
</evidence>
<dbReference type="CDD" id="cd06563">
    <property type="entry name" value="GH20_chitobiase-like"/>
    <property type="match status" value="1"/>
</dbReference>
<dbReference type="SUPFAM" id="SSF51445">
    <property type="entry name" value="(Trans)glycosidases"/>
    <property type="match status" value="1"/>
</dbReference>
<dbReference type="GO" id="GO:0004563">
    <property type="term" value="F:beta-N-acetylhexosaminidase activity"/>
    <property type="evidence" value="ECO:0007669"/>
    <property type="project" value="UniProtKB-EC"/>
</dbReference>
<sequence>MIVPKPAHYEARPGCFVLDRRTALSADPALGDVAAWLRSELGPVTGGELLPGGPGQETITLGLADLPPEAYRLTVAPGGITLEAGSAAGAFYGAQTLRQLMPPAAFRRAAASEPLELPAAYVEDNPRFAWRGAILDVARHFMTKADVLRFIDLMAMHKLNVLHFHLTDDQGWRIEIKRYPRLTEIGSWREESQVGWDGAMDGRPHGGFYTQDDIREIVAYAARRHISVVPEIDLPGHTQSAIAAYPELGNLGVQIGVRTTWGVGVNVLNVEDATIEFFKNIFDEVLELFPSPYICVGGDECPKDQWRASPSAQRRIAELGLRDEDELQSWYIRQFDDYLTERGRRLVGWDEILEGGLASGAVVAAWRAELGAVAAARAGHDVLNCTNTSVYLDYRQSRREDEPTPFRTVLSLDDVYAFDPVPAELRGDPAAKHVLGAQCGIWTELIDSTRHVDYMAFPRLAAFAETVWSAPERDLTDFRSRLDAHLARLSAIGVEYRRESGPLPWQTRPGVPGKPADPLEWQAILDSWTANIRNP</sequence>
<comment type="catalytic activity">
    <reaction evidence="1">
        <text>Hydrolysis of terminal non-reducing N-acetyl-D-hexosamine residues in N-acetyl-beta-D-hexosaminides.</text>
        <dbReference type="EC" id="3.2.1.52"/>
    </reaction>
</comment>
<dbReference type="PANTHER" id="PTHR22600:SF57">
    <property type="entry name" value="BETA-N-ACETYLHEXOSAMINIDASE"/>
    <property type="match status" value="1"/>
</dbReference>